<dbReference type="EMBL" id="JBEWTB010000002">
    <property type="protein sequence ID" value="MET4755713.1"/>
    <property type="molecule type" value="Genomic_DNA"/>
</dbReference>
<keyword evidence="3" id="KW-1185">Reference proteome</keyword>
<organism evidence="2 3">
    <name type="scientific">Endozoicomonas lisbonensis</name>
    <dbReference type="NCBI Taxonomy" id="3120522"/>
    <lineage>
        <taxon>Bacteria</taxon>
        <taxon>Pseudomonadati</taxon>
        <taxon>Pseudomonadota</taxon>
        <taxon>Gammaproteobacteria</taxon>
        <taxon>Oceanospirillales</taxon>
        <taxon>Endozoicomonadaceae</taxon>
        <taxon>Endozoicomonas</taxon>
    </lineage>
</organism>
<name>A0ABV2SFJ6_9GAMM</name>
<evidence type="ECO:0000313" key="2">
    <source>
        <dbReference type="EMBL" id="MET4755713.1"/>
    </source>
</evidence>
<dbReference type="Proteomes" id="UP001549366">
    <property type="component" value="Unassembled WGS sequence"/>
</dbReference>
<dbReference type="InterPro" id="IPR013399">
    <property type="entry name" value="CRISPR-assoc_prot_Csy3"/>
</dbReference>
<gene>
    <name evidence="2" type="ORF">V5J35_000905</name>
</gene>
<evidence type="ECO:0000256" key="1">
    <source>
        <dbReference type="SAM" id="MobiDB-lite"/>
    </source>
</evidence>
<feature type="region of interest" description="Disordered" evidence="1">
    <location>
        <begin position="34"/>
        <end position="64"/>
    </location>
</feature>
<evidence type="ECO:0008006" key="4">
    <source>
        <dbReference type="Google" id="ProtNLM"/>
    </source>
</evidence>
<evidence type="ECO:0000313" key="3">
    <source>
        <dbReference type="Proteomes" id="UP001549366"/>
    </source>
</evidence>
<reference evidence="2 3" key="1">
    <citation type="submission" date="2024-06" db="EMBL/GenBank/DDBJ databases">
        <title>Genomic Encyclopedia of Type Strains, Phase V (KMG-V): Genome sequencing to study the core and pangenomes of soil and plant-associated prokaryotes.</title>
        <authorList>
            <person name="Whitman W."/>
        </authorList>
    </citation>
    <scope>NUCLEOTIDE SEQUENCE [LARGE SCALE GENOMIC DNA]</scope>
    <source>
        <strain evidence="2 3">NE40</strain>
    </source>
</reference>
<proteinExistence type="predicted"/>
<accession>A0ABV2SFJ6</accession>
<comment type="caution">
    <text evidence="2">The sequence shown here is derived from an EMBL/GenBank/DDBJ whole genome shotgun (WGS) entry which is preliminary data.</text>
</comment>
<dbReference type="RefSeq" id="WP_354010104.1">
    <property type="nucleotide sequence ID" value="NZ_JBEWTA010000001.1"/>
</dbReference>
<sequence length="349" mass="40685">MMALPNQLHADRSLVFGCGIADSKDSETGRIWTLHIPPPRDVKGPPSDAKSLKGRNDQNLDTPNIYQGEFIRNEPGDTLRIRFEGYIHRNAFKPKTPDKRIATKIKNFLNRMQQKGGLKVIARLMFTNLVTLLWLRKNNETFLLKRKLIFETNYFKHEFTLPDWQEGNISLEQVTASSPQAVNDCIEFIETRLYQCNIDRWFRVTAEIYTGHQMNIYPSQLMAVKPKTDSSNSKEKEGRLFLKGIDKETRCRNIPLFDERQILYALYTFDTWYAEGNNLDHINNNPSGFNYDKYKHFRDYQKGNCIFNYLEKLSKFTLRLRSIDDPEKIPGEMLYTATCLIRGGVFGDK</sequence>
<dbReference type="Pfam" id="PF09615">
    <property type="entry name" value="Cas_Csy3"/>
    <property type="match status" value="1"/>
</dbReference>
<protein>
    <recommendedName>
        <fullName evidence="4">HNH nuclease domain-containing protein</fullName>
    </recommendedName>
</protein>